<proteinExistence type="predicted"/>
<dbReference type="EMBL" id="SOBK01000002">
    <property type="protein sequence ID" value="TDT90833.1"/>
    <property type="molecule type" value="Genomic_DNA"/>
</dbReference>
<dbReference type="Proteomes" id="UP000295506">
    <property type="component" value="Unassembled WGS sequence"/>
</dbReference>
<dbReference type="InterPro" id="IPR006683">
    <property type="entry name" value="Thioestr_dom"/>
</dbReference>
<protein>
    <submittedName>
        <fullName evidence="2">Acyl-coenzyme A thioesterase PaaI-like protein</fullName>
    </submittedName>
</protein>
<evidence type="ECO:0000313" key="3">
    <source>
        <dbReference type="Proteomes" id="UP000295506"/>
    </source>
</evidence>
<evidence type="ECO:0000259" key="1">
    <source>
        <dbReference type="Pfam" id="PF03061"/>
    </source>
</evidence>
<name>A0AA94TK30_9BACT</name>
<dbReference type="InterPro" id="IPR029069">
    <property type="entry name" value="HotDog_dom_sf"/>
</dbReference>
<accession>A0AA94TK30</accession>
<dbReference type="PANTHER" id="PTHR42856:SF1">
    <property type="entry name" value="ACYL-COENZYME A THIOESTERASE PAAI"/>
    <property type="match status" value="1"/>
</dbReference>
<dbReference type="PANTHER" id="PTHR42856">
    <property type="entry name" value="ACYL-COENZYME A THIOESTERASE PAAI"/>
    <property type="match status" value="1"/>
</dbReference>
<dbReference type="GO" id="GO:0016289">
    <property type="term" value="F:acyl-CoA hydrolase activity"/>
    <property type="evidence" value="ECO:0007669"/>
    <property type="project" value="TreeGrafter"/>
</dbReference>
<dbReference type="Gene3D" id="3.10.129.10">
    <property type="entry name" value="Hotdog Thioesterase"/>
    <property type="match status" value="1"/>
</dbReference>
<dbReference type="InterPro" id="IPR052723">
    <property type="entry name" value="Acyl-CoA_thioesterase_PaaI"/>
</dbReference>
<dbReference type="SUPFAM" id="SSF54637">
    <property type="entry name" value="Thioesterase/thiol ester dehydrase-isomerase"/>
    <property type="match status" value="1"/>
</dbReference>
<sequence length="151" mass="16352">MPGPGYAFPPGPGVRRPPKEECMDIKTHESIDRSLCGEPISLEPGRSEVRLRCLESMAADASGLVHGGFIFGLADYAAMLSVNHPNVVLGGAETRFLKPSRVGDTLVARAQDETPDERRHLVKVEVFSGEETVFAGTFTCFVTREHVLAGK</sequence>
<dbReference type="CDD" id="cd03443">
    <property type="entry name" value="PaaI_thioesterase"/>
    <property type="match status" value="1"/>
</dbReference>
<gene>
    <name evidence="2" type="ORF">EDC59_102266</name>
</gene>
<dbReference type="Pfam" id="PF03061">
    <property type="entry name" value="4HBT"/>
    <property type="match status" value="1"/>
</dbReference>
<feature type="domain" description="Thioesterase" evidence="1">
    <location>
        <begin position="63"/>
        <end position="133"/>
    </location>
</feature>
<organism evidence="2 3">
    <name type="scientific">Pseudodesulfovibrio indicus</name>
    <dbReference type="NCBI Taxonomy" id="1716143"/>
    <lineage>
        <taxon>Bacteria</taxon>
        <taxon>Pseudomonadati</taxon>
        <taxon>Thermodesulfobacteriota</taxon>
        <taxon>Desulfovibrionia</taxon>
        <taxon>Desulfovibrionales</taxon>
        <taxon>Desulfovibrionaceae</taxon>
    </lineage>
</organism>
<dbReference type="AlphaFoldDB" id="A0AA94TK30"/>
<evidence type="ECO:0000313" key="2">
    <source>
        <dbReference type="EMBL" id="TDT90833.1"/>
    </source>
</evidence>
<reference evidence="2 3" key="1">
    <citation type="submission" date="2019-03" db="EMBL/GenBank/DDBJ databases">
        <title>Genomic Encyclopedia of Type Strains, Phase IV (KMG-IV): sequencing the most valuable type-strain genomes for metagenomic binning, comparative biology and taxonomic classification.</title>
        <authorList>
            <person name="Goeker M."/>
        </authorList>
    </citation>
    <scope>NUCLEOTIDE SEQUENCE [LARGE SCALE GENOMIC DNA]</scope>
    <source>
        <strain evidence="2 3">DSM 101483</strain>
    </source>
</reference>
<comment type="caution">
    <text evidence="2">The sequence shown here is derived from an EMBL/GenBank/DDBJ whole genome shotgun (WGS) entry which is preliminary data.</text>
</comment>